<gene>
    <name evidence="7" type="ORF">PRZ48_004559</name>
</gene>
<keyword evidence="8" id="KW-1185">Reference proteome</keyword>
<dbReference type="SMART" id="SM00184">
    <property type="entry name" value="RING"/>
    <property type="match status" value="1"/>
</dbReference>
<feature type="domain" description="RING-type" evidence="6">
    <location>
        <begin position="102"/>
        <end position="140"/>
    </location>
</feature>
<keyword evidence="5" id="KW-1133">Transmembrane helix</keyword>
<protein>
    <recommendedName>
        <fullName evidence="6">RING-type domain-containing protein</fullName>
    </recommendedName>
</protein>
<dbReference type="EMBL" id="JAXOVC010000003">
    <property type="protein sequence ID" value="KAK4503644.1"/>
    <property type="molecule type" value="Genomic_DNA"/>
</dbReference>
<dbReference type="PROSITE" id="PS00518">
    <property type="entry name" value="ZF_RING_1"/>
    <property type="match status" value="1"/>
</dbReference>
<dbReference type="InterPro" id="IPR017907">
    <property type="entry name" value="Znf_RING_CS"/>
</dbReference>
<keyword evidence="2 4" id="KW-0863">Zinc-finger</keyword>
<evidence type="ECO:0000256" key="2">
    <source>
        <dbReference type="ARBA" id="ARBA00022771"/>
    </source>
</evidence>
<dbReference type="PROSITE" id="PS50089">
    <property type="entry name" value="ZF_RING_2"/>
    <property type="match status" value="1"/>
</dbReference>
<evidence type="ECO:0000256" key="3">
    <source>
        <dbReference type="ARBA" id="ARBA00022833"/>
    </source>
</evidence>
<dbReference type="Pfam" id="PF13920">
    <property type="entry name" value="zf-C3HC4_3"/>
    <property type="match status" value="1"/>
</dbReference>
<comment type="caution">
    <text evidence="7">The sequence shown here is derived from an EMBL/GenBank/DDBJ whole genome shotgun (WGS) entry which is preliminary data.</text>
</comment>
<dbReference type="Proteomes" id="UP001305779">
    <property type="component" value="Unassembled WGS sequence"/>
</dbReference>
<evidence type="ECO:0000313" key="8">
    <source>
        <dbReference type="Proteomes" id="UP001305779"/>
    </source>
</evidence>
<evidence type="ECO:0000259" key="6">
    <source>
        <dbReference type="PROSITE" id="PS50089"/>
    </source>
</evidence>
<evidence type="ECO:0000256" key="1">
    <source>
        <dbReference type="ARBA" id="ARBA00022723"/>
    </source>
</evidence>
<feature type="transmembrane region" description="Helical" evidence="5">
    <location>
        <begin position="156"/>
        <end position="177"/>
    </location>
</feature>
<keyword evidence="3" id="KW-0862">Zinc</keyword>
<evidence type="ECO:0000313" key="7">
    <source>
        <dbReference type="EMBL" id="KAK4503644.1"/>
    </source>
</evidence>
<keyword evidence="1" id="KW-0479">Metal-binding</keyword>
<accession>A0ABR0EPW6</accession>
<reference evidence="7 8" key="1">
    <citation type="journal article" date="2023" name="G3 (Bethesda)">
        <title>A chromosome-level genome assembly of Zasmidium syzygii isolated from banana leaves.</title>
        <authorList>
            <person name="van Westerhoven A.C."/>
            <person name="Mehrabi R."/>
            <person name="Talebi R."/>
            <person name="Steentjes M.B.F."/>
            <person name="Corcolon B."/>
            <person name="Chong P.A."/>
            <person name="Kema G.H.J."/>
            <person name="Seidl M.F."/>
        </authorList>
    </citation>
    <scope>NUCLEOTIDE SEQUENCE [LARGE SCALE GENOMIC DNA]</scope>
    <source>
        <strain evidence="7 8">P124</strain>
    </source>
</reference>
<proteinExistence type="predicted"/>
<feature type="transmembrane region" description="Helical" evidence="5">
    <location>
        <begin position="16"/>
        <end position="35"/>
    </location>
</feature>
<keyword evidence="5" id="KW-0812">Transmembrane</keyword>
<evidence type="ECO:0000256" key="5">
    <source>
        <dbReference type="SAM" id="Phobius"/>
    </source>
</evidence>
<name>A0ABR0EPW6_ZASCE</name>
<dbReference type="InterPro" id="IPR001841">
    <property type="entry name" value="Znf_RING"/>
</dbReference>
<organism evidence="7 8">
    <name type="scientific">Zasmidium cellare</name>
    <name type="common">Wine cellar mold</name>
    <name type="synonym">Racodium cellare</name>
    <dbReference type="NCBI Taxonomy" id="395010"/>
    <lineage>
        <taxon>Eukaryota</taxon>
        <taxon>Fungi</taxon>
        <taxon>Dikarya</taxon>
        <taxon>Ascomycota</taxon>
        <taxon>Pezizomycotina</taxon>
        <taxon>Dothideomycetes</taxon>
        <taxon>Dothideomycetidae</taxon>
        <taxon>Mycosphaerellales</taxon>
        <taxon>Mycosphaerellaceae</taxon>
        <taxon>Zasmidium</taxon>
    </lineage>
</organism>
<dbReference type="Gene3D" id="3.30.40.10">
    <property type="entry name" value="Zinc/RING finger domain, C3HC4 (zinc finger)"/>
    <property type="match status" value="1"/>
</dbReference>
<dbReference type="SUPFAM" id="SSF57850">
    <property type="entry name" value="RING/U-box"/>
    <property type="match status" value="1"/>
</dbReference>
<feature type="transmembrane region" description="Helical" evidence="5">
    <location>
        <begin position="55"/>
        <end position="73"/>
    </location>
</feature>
<dbReference type="InterPro" id="IPR013083">
    <property type="entry name" value="Znf_RING/FYVE/PHD"/>
</dbReference>
<sequence>MNNNPNNAQGAHQPGHWYPSLWLAAGLLACLAIIWRPSSNPLLAAADAAGLRCTWLYYSFFLVVNGIICHWSLNLHSNGVPSKRNFLANLRPPAQLDDEELCAFCKDTPTQPLELPCGHIFCEGCLRTMTERFSHCPLCNVQLFHFRNLSSTLREFYVAALVVDLMFASLFAVIHLFDTDRTVLDRAGTLSLELLDLAFSTYNFYKHRNHQPLVNADLFSKLRYTTIIIAGLNRTLRDPAALQVGFSAWRWSGCAPSATEVWLADGAMSYYAKRILERLAQSTILASILDHVEAGLQFVLERLVQLFNRWRP</sequence>
<keyword evidence="5" id="KW-0472">Membrane</keyword>
<evidence type="ECO:0000256" key="4">
    <source>
        <dbReference type="PROSITE-ProRule" id="PRU00175"/>
    </source>
</evidence>